<comment type="caution">
    <text evidence="2">The sequence shown here is derived from an EMBL/GenBank/DDBJ whole genome shotgun (WGS) entry which is preliminary data.</text>
</comment>
<dbReference type="AlphaFoldDB" id="A0A554LMG7"/>
<organism evidence="2 3">
    <name type="scientific">Candidatus Berkelbacteria bacterium Athens1014_28</name>
    <dbReference type="NCBI Taxonomy" id="2017145"/>
    <lineage>
        <taxon>Bacteria</taxon>
        <taxon>Candidatus Berkelbacteria</taxon>
    </lineage>
</organism>
<feature type="transmembrane region" description="Helical" evidence="1">
    <location>
        <begin position="12"/>
        <end position="35"/>
    </location>
</feature>
<keyword evidence="1" id="KW-0472">Membrane</keyword>
<gene>
    <name evidence="2" type="ORF">Athens101428_433</name>
</gene>
<dbReference type="InterPro" id="IPR027981">
    <property type="entry name" value="DUF4446"/>
</dbReference>
<evidence type="ECO:0008006" key="4">
    <source>
        <dbReference type="Google" id="ProtNLM"/>
    </source>
</evidence>
<evidence type="ECO:0000256" key="1">
    <source>
        <dbReference type="SAM" id="Phobius"/>
    </source>
</evidence>
<evidence type="ECO:0000313" key="3">
    <source>
        <dbReference type="Proteomes" id="UP000316495"/>
    </source>
</evidence>
<protein>
    <recommendedName>
        <fullName evidence="4">DUF4446 domain-containing protein</fullName>
    </recommendedName>
</protein>
<accession>A0A554LMG7</accession>
<dbReference type="Proteomes" id="UP000316495">
    <property type="component" value="Unassembled WGS sequence"/>
</dbReference>
<keyword evidence="1" id="KW-1133">Transmembrane helix</keyword>
<dbReference type="Pfam" id="PF14584">
    <property type="entry name" value="DUF4446"/>
    <property type="match status" value="1"/>
</dbReference>
<sequence length="168" mass="18747">MQGLENFINLHLALIIPLFAFLLFSLLLAVIFAFIKIARINKSSEIFFSGKNGTDLEKVILSQQKEIKSLDKDIQELFEASNKIYTLAHHSLHKVGVIRFNPFKELGGNQSFVIALLDGNTSGVVISSLHTREGTRVYSKPILEGKSEKYALTEEEKEAIKAANVAKK</sequence>
<proteinExistence type="predicted"/>
<keyword evidence="1" id="KW-0812">Transmembrane</keyword>
<name>A0A554LMG7_9BACT</name>
<reference evidence="2 3" key="1">
    <citation type="submission" date="2017-07" db="EMBL/GenBank/DDBJ databases">
        <title>Mechanisms for carbon and nitrogen cycling indicate functional differentiation within the Candidate Phyla Radiation.</title>
        <authorList>
            <person name="Danczak R.E."/>
            <person name="Johnston M.D."/>
            <person name="Kenah C."/>
            <person name="Slattery M."/>
            <person name="Wrighton K.C."/>
            <person name="Wilkins M.J."/>
        </authorList>
    </citation>
    <scope>NUCLEOTIDE SEQUENCE [LARGE SCALE GENOMIC DNA]</scope>
    <source>
        <strain evidence="2">Athens1014_28</strain>
    </source>
</reference>
<evidence type="ECO:0000313" key="2">
    <source>
        <dbReference type="EMBL" id="TSC94076.1"/>
    </source>
</evidence>
<dbReference type="EMBL" id="VMGN01000021">
    <property type="protein sequence ID" value="TSC94076.1"/>
    <property type="molecule type" value="Genomic_DNA"/>
</dbReference>